<proteinExistence type="predicted"/>
<feature type="region of interest" description="Disordered" evidence="1">
    <location>
        <begin position="1"/>
        <end position="29"/>
    </location>
</feature>
<dbReference type="InterPro" id="IPR004864">
    <property type="entry name" value="LEA_2"/>
</dbReference>
<keyword evidence="5" id="KW-1185">Reference proteome</keyword>
<gene>
    <name evidence="4" type="ORF">L1049_021288</name>
</gene>
<dbReference type="PANTHER" id="PTHR31852">
    <property type="entry name" value="LATE EMBRYOGENESIS ABUNDANT (LEA) HYDROXYPROLINE-RICH GLYCOPROTEIN FAMILY"/>
    <property type="match status" value="1"/>
</dbReference>
<feature type="compositionally biased region" description="Polar residues" evidence="1">
    <location>
        <begin position="1"/>
        <end position="10"/>
    </location>
</feature>
<dbReference type="InterPro" id="IPR055301">
    <property type="entry name" value="Lea14-like_2"/>
</dbReference>
<dbReference type="Pfam" id="PF03168">
    <property type="entry name" value="LEA_2"/>
    <property type="match status" value="1"/>
</dbReference>
<dbReference type="EMBL" id="JBBPBK010000001">
    <property type="protein sequence ID" value="KAK9293296.1"/>
    <property type="molecule type" value="Genomic_DNA"/>
</dbReference>
<reference evidence="4 5" key="1">
    <citation type="journal article" date="2024" name="Plant J.">
        <title>Genome sequences and population genomics reveal climatic adaptation and genomic divergence between two closely related sweetgum species.</title>
        <authorList>
            <person name="Xu W.Q."/>
            <person name="Ren C.Q."/>
            <person name="Zhang X.Y."/>
            <person name="Comes H.P."/>
            <person name="Liu X.H."/>
            <person name="Li Y.G."/>
            <person name="Kettle C.J."/>
            <person name="Jalonen R."/>
            <person name="Gaisberger H."/>
            <person name="Ma Y.Z."/>
            <person name="Qiu Y.X."/>
        </authorList>
    </citation>
    <scope>NUCLEOTIDE SEQUENCE [LARGE SCALE GENOMIC DNA]</scope>
    <source>
        <strain evidence="4">Hangzhou</strain>
    </source>
</reference>
<name>A0AAP0SEB5_LIQFO</name>
<comment type="caution">
    <text evidence="4">The sequence shown here is derived from an EMBL/GenBank/DDBJ whole genome shotgun (WGS) entry which is preliminary data.</text>
</comment>
<keyword evidence="2" id="KW-0812">Transmembrane</keyword>
<keyword evidence="2" id="KW-1133">Transmembrane helix</keyword>
<sequence length="210" mass="23337">MARNEQSTSPLAPANRYARSDTESATTLSKELRRKRNMKRLAYFAAFAVFQTIVILVFSLTVMRIKSPKFRVQSARIENLTTINGALSMTFYAQVGVKNTNFGHFKYENSTIAFAYRGIPVGEATVVKARAKARSTKKIDVIADLASSILSSNSEFASDISVGILPLTSQSRLNGKVHLMKIMKKKKSTQMNCTMEVNIVAQTIQNLKCK</sequence>
<evidence type="ECO:0000313" key="4">
    <source>
        <dbReference type="EMBL" id="KAK9293296.1"/>
    </source>
</evidence>
<accession>A0AAP0SEB5</accession>
<keyword evidence="2" id="KW-0472">Membrane</keyword>
<organism evidence="4 5">
    <name type="scientific">Liquidambar formosana</name>
    <name type="common">Formosan gum</name>
    <dbReference type="NCBI Taxonomy" id="63359"/>
    <lineage>
        <taxon>Eukaryota</taxon>
        <taxon>Viridiplantae</taxon>
        <taxon>Streptophyta</taxon>
        <taxon>Embryophyta</taxon>
        <taxon>Tracheophyta</taxon>
        <taxon>Spermatophyta</taxon>
        <taxon>Magnoliopsida</taxon>
        <taxon>eudicotyledons</taxon>
        <taxon>Gunneridae</taxon>
        <taxon>Pentapetalae</taxon>
        <taxon>Saxifragales</taxon>
        <taxon>Altingiaceae</taxon>
        <taxon>Liquidambar</taxon>
    </lineage>
</organism>
<protein>
    <recommendedName>
        <fullName evidence="3">Late embryogenesis abundant protein LEA-2 subgroup domain-containing protein</fullName>
    </recommendedName>
</protein>
<evidence type="ECO:0000259" key="3">
    <source>
        <dbReference type="Pfam" id="PF03168"/>
    </source>
</evidence>
<evidence type="ECO:0000256" key="1">
    <source>
        <dbReference type="SAM" id="MobiDB-lite"/>
    </source>
</evidence>
<dbReference type="Gene3D" id="2.60.40.1820">
    <property type="match status" value="1"/>
</dbReference>
<evidence type="ECO:0000256" key="2">
    <source>
        <dbReference type="SAM" id="Phobius"/>
    </source>
</evidence>
<evidence type="ECO:0000313" key="5">
    <source>
        <dbReference type="Proteomes" id="UP001415857"/>
    </source>
</evidence>
<feature type="domain" description="Late embryogenesis abundant protein LEA-2 subgroup" evidence="3">
    <location>
        <begin position="95"/>
        <end position="194"/>
    </location>
</feature>
<feature type="transmembrane region" description="Helical" evidence="2">
    <location>
        <begin position="41"/>
        <end position="63"/>
    </location>
</feature>
<dbReference type="AlphaFoldDB" id="A0AAP0SEB5"/>
<dbReference type="Proteomes" id="UP001415857">
    <property type="component" value="Unassembled WGS sequence"/>
</dbReference>